<dbReference type="Proteomes" id="UP000823775">
    <property type="component" value="Unassembled WGS sequence"/>
</dbReference>
<proteinExistence type="predicted"/>
<evidence type="ECO:0000313" key="1">
    <source>
        <dbReference type="EMBL" id="MCD9639941.1"/>
    </source>
</evidence>
<reference evidence="1 2" key="1">
    <citation type="journal article" date="2021" name="BMC Genomics">
        <title>Datura genome reveals duplications of psychoactive alkaloid biosynthetic genes and high mutation rate following tissue culture.</title>
        <authorList>
            <person name="Rajewski A."/>
            <person name="Carter-House D."/>
            <person name="Stajich J."/>
            <person name="Litt A."/>
        </authorList>
    </citation>
    <scope>NUCLEOTIDE SEQUENCE [LARGE SCALE GENOMIC DNA]</scope>
    <source>
        <strain evidence="1">AR-01</strain>
    </source>
</reference>
<accession>A0ABS8UYN4</accession>
<sequence>MCNSLVEFLLEIHQVLVEPFSLEILLNKVYVKICIENPRVQLNLPQEEELVETQQAEATRRAEEAQLADIARRAKATQLAATLVDRNRKNTPSHQG</sequence>
<organism evidence="1 2">
    <name type="scientific">Datura stramonium</name>
    <name type="common">Jimsonweed</name>
    <name type="synonym">Common thornapple</name>
    <dbReference type="NCBI Taxonomy" id="4076"/>
    <lineage>
        <taxon>Eukaryota</taxon>
        <taxon>Viridiplantae</taxon>
        <taxon>Streptophyta</taxon>
        <taxon>Embryophyta</taxon>
        <taxon>Tracheophyta</taxon>
        <taxon>Spermatophyta</taxon>
        <taxon>Magnoliopsida</taxon>
        <taxon>eudicotyledons</taxon>
        <taxon>Gunneridae</taxon>
        <taxon>Pentapetalae</taxon>
        <taxon>asterids</taxon>
        <taxon>lamiids</taxon>
        <taxon>Solanales</taxon>
        <taxon>Solanaceae</taxon>
        <taxon>Solanoideae</taxon>
        <taxon>Datureae</taxon>
        <taxon>Datura</taxon>
    </lineage>
</organism>
<gene>
    <name evidence="1" type="ORF">HAX54_024934</name>
</gene>
<comment type="caution">
    <text evidence="1">The sequence shown here is derived from an EMBL/GenBank/DDBJ whole genome shotgun (WGS) entry which is preliminary data.</text>
</comment>
<keyword evidence="2" id="KW-1185">Reference proteome</keyword>
<evidence type="ECO:0000313" key="2">
    <source>
        <dbReference type="Proteomes" id="UP000823775"/>
    </source>
</evidence>
<name>A0ABS8UYN4_DATST</name>
<dbReference type="EMBL" id="JACEIK010003023">
    <property type="protein sequence ID" value="MCD9639941.1"/>
    <property type="molecule type" value="Genomic_DNA"/>
</dbReference>
<protein>
    <submittedName>
        <fullName evidence="1">Uncharacterized protein</fullName>
    </submittedName>
</protein>